<dbReference type="Proteomes" id="UP000095282">
    <property type="component" value="Unplaced"/>
</dbReference>
<keyword evidence="2" id="KW-1185">Reference proteome</keyword>
<dbReference type="InterPro" id="IPR002900">
    <property type="entry name" value="DUF38/FTH_CAE_spp"/>
</dbReference>
<dbReference type="InterPro" id="IPR041426">
    <property type="entry name" value="Mos1_HTH"/>
</dbReference>
<protein>
    <submittedName>
        <fullName evidence="3">F-box domain-containing protein</fullName>
    </submittedName>
</protein>
<feature type="domain" description="F-box" evidence="1">
    <location>
        <begin position="124"/>
        <end position="172"/>
    </location>
</feature>
<dbReference type="Pfam" id="PF00646">
    <property type="entry name" value="F-box"/>
    <property type="match status" value="1"/>
</dbReference>
<dbReference type="InterPro" id="IPR001810">
    <property type="entry name" value="F-box_dom"/>
</dbReference>
<dbReference type="PANTHER" id="PTHR23015">
    <property type="entry name" value="UNCHARACTERIZED C.ELEGANS PROTEIN"/>
    <property type="match status" value="1"/>
</dbReference>
<evidence type="ECO:0000313" key="3">
    <source>
        <dbReference type="WBParaSite" id="Csp11.Scaffold629.g9606.t1"/>
    </source>
</evidence>
<dbReference type="STRING" id="1561998.A0A1I7UIA7"/>
<dbReference type="PANTHER" id="PTHR23015:SF4">
    <property type="entry name" value="DUF38 DOMAIN-CONTAINING PROTEIN-RELATED"/>
    <property type="match status" value="1"/>
</dbReference>
<evidence type="ECO:0000259" key="1">
    <source>
        <dbReference type="PROSITE" id="PS50181"/>
    </source>
</evidence>
<organism evidence="2 3">
    <name type="scientific">Caenorhabditis tropicalis</name>
    <dbReference type="NCBI Taxonomy" id="1561998"/>
    <lineage>
        <taxon>Eukaryota</taxon>
        <taxon>Metazoa</taxon>
        <taxon>Ecdysozoa</taxon>
        <taxon>Nematoda</taxon>
        <taxon>Chromadorea</taxon>
        <taxon>Rhabditida</taxon>
        <taxon>Rhabditina</taxon>
        <taxon>Rhabditomorpha</taxon>
        <taxon>Rhabditoidea</taxon>
        <taxon>Rhabditidae</taxon>
        <taxon>Peloderinae</taxon>
        <taxon>Caenorhabditis</taxon>
    </lineage>
</organism>
<dbReference type="InterPro" id="IPR040161">
    <property type="entry name" value="FB224"/>
</dbReference>
<reference evidence="3" key="1">
    <citation type="submission" date="2016-11" db="UniProtKB">
        <authorList>
            <consortium name="WormBaseParasite"/>
        </authorList>
    </citation>
    <scope>IDENTIFICATION</scope>
</reference>
<dbReference type="CDD" id="cd22150">
    <property type="entry name" value="F-box_CeFBXA-like"/>
    <property type="match status" value="1"/>
</dbReference>
<dbReference type="Pfam" id="PF17906">
    <property type="entry name" value="HTH_48"/>
    <property type="match status" value="1"/>
</dbReference>
<sequence length="415" mass="48560">MSKYSKKCQEFLQGNITVLEAVAYYYIKTGKLANRSWKNFFKMIGEDEIYEEDLGELARKVMRERILEDAPNLRLCILSDVIDNKSIDQSFKDICKMIESKYIDYQDFQFWFTRFSSGNWDLDQKTFSDLPVDIIGEIVKYLDLSSQMRLRKVSRGLQDIVFQVKSSVVVAIGYKRWNGNIINNAIVYYEKFRNCIRHDLLLDSASAIPFFLKNPRLHLKYFGWEIESQPLANNGLIELLNSLNHPIEITELRMVHMTKNAMIALLKATKPGTLQKITVSADWAHQTVVNQFVKMDQWKQAKKVTIDGICIDFPLHFHHFHHFESFVISAHSITIDDLLNMRKVFSNKTSFKHCSIKTKNMPPMNVIKKQLRLSNHHKEDRKFSGRWNISFSKDFLEFRIDTNGVSVDRKCTETN</sequence>
<dbReference type="GO" id="GO:0045087">
    <property type="term" value="P:innate immune response"/>
    <property type="evidence" value="ECO:0007669"/>
    <property type="project" value="TreeGrafter"/>
</dbReference>
<name>A0A1I7UIA7_9PELO</name>
<dbReference type="InterPro" id="IPR036047">
    <property type="entry name" value="F-box-like_dom_sf"/>
</dbReference>
<accession>A0A1I7UIA7</accession>
<evidence type="ECO:0000313" key="2">
    <source>
        <dbReference type="Proteomes" id="UP000095282"/>
    </source>
</evidence>
<dbReference type="SUPFAM" id="SSF81383">
    <property type="entry name" value="F-box domain"/>
    <property type="match status" value="1"/>
</dbReference>
<dbReference type="AlphaFoldDB" id="A0A1I7UIA7"/>
<dbReference type="PROSITE" id="PS50181">
    <property type="entry name" value="FBOX"/>
    <property type="match status" value="1"/>
</dbReference>
<proteinExistence type="predicted"/>
<dbReference type="WBParaSite" id="Csp11.Scaffold629.g9606.t1">
    <property type="protein sequence ID" value="Csp11.Scaffold629.g9606.t1"/>
    <property type="gene ID" value="Csp11.Scaffold629.g9606"/>
</dbReference>
<dbReference type="SMART" id="SM00256">
    <property type="entry name" value="FBOX"/>
    <property type="match status" value="1"/>
</dbReference>
<dbReference type="Pfam" id="PF01827">
    <property type="entry name" value="FTH"/>
    <property type="match status" value="1"/>
</dbReference>